<dbReference type="Proteomes" id="UP000608154">
    <property type="component" value="Unassembled WGS sequence"/>
</dbReference>
<keyword evidence="3" id="KW-0808">Transferase</keyword>
<dbReference type="SUPFAM" id="SSF53335">
    <property type="entry name" value="S-adenosyl-L-methionine-dependent methyltransferases"/>
    <property type="match status" value="1"/>
</dbReference>
<dbReference type="Pfam" id="PF13847">
    <property type="entry name" value="Methyltransf_31"/>
    <property type="match status" value="1"/>
</dbReference>
<dbReference type="InterPro" id="IPR029063">
    <property type="entry name" value="SAM-dependent_MTases_sf"/>
</dbReference>
<accession>A0A916X2W2</accession>
<dbReference type="PROSITE" id="PS51257">
    <property type="entry name" value="PROKAR_LIPOPROTEIN"/>
    <property type="match status" value="1"/>
</dbReference>
<gene>
    <name evidence="3" type="ORF">GCM10011494_01300</name>
</gene>
<proteinExistence type="predicted"/>
<dbReference type="GO" id="GO:0032259">
    <property type="term" value="P:methylation"/>
    <property type="evidence" value="ECO:0007669"/>
    <property type="project" value="UniProtKB-KW"/>
</dbReference>
<dbReference type="CDD" id="cd02440">
    <property type="entry name" value="AdoMet_MTases"/>
    <property type="match status" value="1"/>
</dbReference>
<evidence type="ECO:0000259" key="2">
    <source>
        <dbReference type="Pfam" id="PF13847"/>
    </source>
</evidence>
<dbReference type="RefSeq" id="WP_188767213.1">
    <property type="nucleotide sequence ID" value="NZ_BMHK01000001.1"/>
</dbReference>
<sequence>MFLSRRLSCAVLALVLCGCEQQPVNDGRLETARAFPTADRPVSELGGNSVASEVERDSVNEAQVVMDLADIRKGMSIADIGAGEGYYTVRLAERVGSEGRVLAEDIDRDAIERLGQRVLRERLENVSIALGTEDDPRLPPASFDRIFLVHMYHEVTEPYAFLWRLRPAMREGGRVIVVDVDRPTDEHGIPPALLFCEFASLGFRLTEFVRKPELQGYYAQFEAGSPRPEPSDIVPCRLAGDPKSQMN</sequence>
<keyword evidence="4" id="KW-1185">Reference proteome</keyword>
<reference evidence="3" key="2">
    <citation type="submission" date="2020-09" db="EMBL/GenBank/DDBJ databases">
        <authorList>
            <person name="Sun Q."/>
            <person name="Zhou Y."/>
        </authorList>
    </citation>
    <scope>NUCLEOTIDE SEQUENCE</scope>
    <source>
        <strain evidence="3">CGMCC 1.15095</strain>
    </source>
</reference>
<dbReference type="GO" id="GO:0008168">
    <property type="term" value="F:methyltransferase activity"/>
    <property type="evidence" value="ECO:0007669"/>
    <property type="project" value="UniProtKB-KW"/>
</dbReference>
<protein>
    <submittedName>
        <fullName evidence="3">Methyltransferase type 11</fullName>
    </submittedName>
</protein>
<name>A0A916X2W2_9SPHN</name>
<dbReference type="EMBL" id="BMHK01000001">
    <property type="protein sequence ID" value="GGB86732.1"/>
    <property type="molecule type" value="Genomic_DNA"/>
</dbReference>
<dbReference type="InterPro" id="IPR025714">
    <property type="entry name" value="Methyltranfer_dom"/>
</dbReference>
<feature type="region of interest" description="Disordered" evidence="1">
    <location>
        <begin position="222"/>
        <end position="247"/>
    </location>
</feature>
<evidence type="ECO:0000313" key="3">
    <source>
        <dbReference type="EMBL" id="GGB86732.1"/>
    </source>
</evidence>
<evidence type="ECO:0000256" key="1">
    <source>
        <dbReference type="SAM" id="MobiDB-lite"/>
    </source>
</evidence>
<reference evidence="3" key="1">
    <citation type="journal article" date="2014" name="Int. J. Syst. Evol. Microbiol.">
        <title>Complete genome sequence of Corynebacterium casei LMG S-19264T (=DSM 44701T), isolated from a smear-ripened cheese.</title>
        <authorList>
            <consortium name="US DOE Joint Genome Institute (JGI-PGF)"/>
            <person name="Walter F."/>
            <person name="Albersmeier A."/>
            <person name="Kalinowski J."/>
            <person name="Ruckert C."/>
        </authorList>
    </citation>
    <scope>NUCLEOTIDE SEQUENCE</scope>
    <source>
        <strain evidence="3">CGMCC 1.15095</strain>
    </source>
</reference>
<organism evidence="3 4">
    <name type="scientific">Novosphingobium endophyticum</name>
    <dbReference type="NCBI Taxonomy" id="1955250"/>
    <lineage>
        <taxon>Bacteria</taxon>
        <taxon>Pseudomonadati</taxon>
        <taxon>Pseudomonadota</taxon>
        <taxon>Alphaproteobacteria</taxon>
        <taxon>Sphingomonadales</taxon>
        <taxon>Sphingomonadaceae</taxon>
        <taxon>Novosphingobium</taxon>
    </lineage>
</organism>
<dbReference type="AlphaFoldDB" id="A0A916X2W2"/>
<evidence type="ECO:0000313" key="4">
    <source>
        <dbReference type="Proteomes" id="UP000608154"/>
    </source>
</evidence>
<keyword evidence="3" id="KW-0489">Methyltransferase</keyword>
<comment type="caution">
    <text evidence="3">The sequence shown here is derived from an EMBL/GenBank/DDBJ whole genome shotgun (WGS) entry which is preliminary data.</text>
</comment>
<feature type="domain" description="Methyltransferase" evidence="2">
    <location>
        <begin position="72"/>
        <end position="181"/>
    </location>
</feature>
<dbReference type="Gene3D" id="3.40.50.150">
    <property type="entry name" value="Vaccinia Virus protein VP39"/>
    <property type="match status" value="1"/>
</dbReference>